<protein>
    <recommendedName>
        <fullName evidence="23">Hemagglutinin-esterase-fusion glycoprotein</fullName>
        <shortName evidence="23">HEF</shortName>
        <ecNumber evidence="23">3.1.1.53</ecNumber>
    </recommendedName>
    <component>
        <recommendedName>
            <fullName evidence="23">Hemagglutinin-esterase-fusion glycoprotein chain 1</fullName>
            <shortName evidence="23">HEF1</shortName>
        </recommendedName>
    </component>
    <component>
        <recommendedName>
            <fullName evidence="23">Hemagglutinin-esterase-fusion glycoprotein chain 2</fullName>
            <shortName evidence="23">HEF2</shortName>
        </recommendedName>
    </component>
</protein>
<evidence type="ECO:0000256" key="24">
    <source>
        <dbReference type="RuleBase" id="RU362095"/>
    </source>
</evidence>
<keyword evidence="3 23" id="KW-1168">Fusion of virus membrane with host membrane</keyword>
<evidence type="ECO:0000256" key="8">
    <source>
        <dbReference type="ARBA" id="ARBA00022595"/>
    </source>
</evidence>
<feature type="active site" description="Nucleophile" evidence="23">
    <location>
        <position position="71"/>
    </location>
</feature>
<accession>A0A097F2V0</accession>
<dbReference type="GO" id="GO:0019031">
    <property type="term" value="C:viral envelope"/>
    <property type="evidence" value="ECO:0007669"/>
    <property type="project" value="UniProtKB-UniRule"/>
</dbReference>
<evidence type="ECO:0000256" key="4">
    <source>
        <dbReference type="ARBA" id="ARBA00022510"/>
    </source>
</evidence>
<keyword evidence="13 23" id="KW-1043">Host membrane</keyword>
<evidence type="ECO:0000256" key="10">
    <source>
        <dbReference type="ARBA" id="ARBA00022801"/>
    </source>
</evidence>
<evidence type="ECO:0000256" key="13">
    <source>
        <dbReference type="ARBA" id="ARBA00022870"/>
    </source>
</evidence>
<dbReference type="SUPFAM" id="SSF52266">
    <property type="entry name" value="SGNH hydrolase"/>
    <property type="match status" value="1"/>
</dbReference>
<evidence type="ECO:0000256" key="25">
    <source>
        <dbReference type="SAM" id="Coils"/>
    </source>
</evidence>
<dbReference type="SUPFAM" id="SSF58064">
    <property type="entry name" value="Influenza hemagglutinin (stalk)"/>
    <property type="match status" value="1"/>
</dbReference>
<comment type="similarity">
    <text evidence="23">Belongs to the influenza viruses hemagglutinin family.</text>
</comment>
<dbReference type="InterPro" id="IPR014831">
    <property type="entry name" value="Hemagglutn_stalk_influenz-C"/>
</dbReference>
<comment type="similarity">
    <text evidence="1 24">Belongs to the influenza type C/coronaviruses hemagglutinin-esterase family.</text>
</comment>
<dbReference type="EMBL" id="KM504280">
    <property type="protein sequence ID" value="AIT16762.1"/>
    <property type="molecule type" value="Viral_cRNA"/>
</dbReference>
<gene>
    <name evidence="23 24 29" type="primary">HE</name>
</gene>
<evidence type="ECO:0000256" key="1">
    <source>
        <dbReference type="ARBA" id="ARBA00010920"/>
    </source>
</evidence>
<dbReference type="Pfam" id="PF02710">
    <property type="entry name" value="Hema_HEFG"/>
    <property type="match status" value="1"/>
</dbReference>
<feature type="disulfide bond" evidence="23">
    <location>
        <begin position="346"/>
        <end position="352"/>
    </location>
</feature>
<keyword evidence="12 23" id="KW-0946">Virion</keyword>
<dbReference type="HAMAP" id="MF_04072">
    <property type="entry name" value="INFV_HEMA"/>
    <property type="match status" value="1"/>
</dbReference>
<keyword evidence="4 23" id="KW-1170">Fusion of virus membrane with host endosomal membrane</keyword>
<evidence type="ECO:0000256" key="5">
    <source>
        <dbReference type="ARBA" id="ARBA00022511"/>
    </source>
</evidence>
<dbReference type="GO" id="GO:0019064">
    <property type="term" value="P:fusion of virus membrane with host plasma membrane"/>
    <property type="evidence" value="ECO:0007669"/>
    <property type="project" value="InterPro"/>
</dbReference>
<keyword evidence="18 23" id="KW-0325">Glycoprotein</keyword>
<evidence type="ECO:0000256" key="20">
    <source>
        <dbReference type="ARBA" id="ARBA00024709"/>
    </source>
</evidence>
<keyword evidence="6 23" id="KW-0348">Hemagglutinin</keyword>
<evidence type="ECO:0000256" key="19">
    <source>
        <dbReference type="ARBA" id="ARBA00023296"/>
    </source>
</evidence>
<evidence type="ECO:0000256" key="11">
    <source>
        <dbReference type="ARBA" id="ARBA00022804"/>
    </source>
</evidence>
<feature type="domain" description="Haemagglutinin-esterase glycoprotein haemagglutinin" evidence="26">
    <location>
        <begin position="151"/>
        <end position="304"/>
    </location>
</feature>
<dbReference type="GO" id="GO:0055036">
    <property type="term" value="C:virion membrane"/>
    <property type="evidence" value="ECO:0007669"/>
    <property type="project" value="UniProtKB-SubCell"/>
</dbReference>
<feature type="active site" description="Charge relay system" evidence="23">
    <location>
        <position position="367"/>
    </location>
</feature>
<dbReference type="GO" id="GO:0039654">
    <property type="term" value="P:fusion of virus membrane with host endosome membrane"/>
    <property type="evidence" value="ECO:0007669"/>
    <property type="project" value="UniProtKB-UniRule"/>
</dbReference>
<feature type="transmembrane region" description="Helical" evidence="23 24">
    <location>
        <begin position="625"/>
        <end position="652"/>
    </location>
</feature>
<evidence type="ECO:0000256" key="16">
    <source>
        <dbReference type="ARBA" id="ARBA00023136"/>
    </source>
</evidence>
<feature type="active site" description="Charge relay system" evidence="23">
    <location>
        <position position="370"/>
    </location>
</feature>
<dbReference type="GO" id="GO:0106331">
    <property type="term" value="F:sialate 4-O-acetylesterase activity"/>
    <property type="evidence" value="ECO:0007669"/>
    <property type="project" value="RHEA"/>
</dbReference>
<comment type="subunit">
    <text evidence="2 23 24">Homotrimer of disulfide-linked HEF1-HEF2.</text>
</comment>
<evidence type="ECO:0000259" key="26">
    <source>
        <dbReference type="Pfam" id="PF02710"/>
    </source>
</evidence>
<keyword evidence="14 23" id="KW-0261">Viral envelope protein</keyword>
<keyword evidence="25" id="KW-0175">Coiled coil</keyword>
<evidence type="ECO:0000256" key="9">
    <source>
        <dbReference type="ARBA" id="ARBA00022692"/>
    </source>
</evidence>
<feature type="domain" description="Haemagglutinin-esterase glycoprotein core" evidence="27">
    <location>
        <begin position="39"/>
        <end position="419"/>
    </location>
</feature>
<dbReference type="GO" id="GO:0016020">
    <property type="term" value="C:membrane"/>
    <property type="evidence" value="ECO:0007669"/>
    <property type="project" value="UniProtKB-UniRule"/>
</dbReference>
<keyword evidence="5 23" id="KW-1032">Host cell membrane</keyword>
<keyword evidence="9 23" id="KW-0812">Transmembrane</keyword>
<keyword evidence="17 23" id="KW-1015">Disulfide bond</keyword>
<keyword evidence="23" id="KW-1164">Virus endocytosis by host</keyword>
<evidence type="ECO:0000313" key="29">
    <source>
        <dbReference type="EMBL" id="AIT16762.1"/>
    </source>
</evidence>
<proteinExistence type="inferred from homology"/>
<evidence type="ECO:0000256" key="2">
    <source>
        <dbReference type="ARBA" id="ARBA00011223"/>
    </source>
</evidence>
<sequence length="655" mass="71909">MFFSLLLVLGLAEAEKIKICLQKQVNSSFSLHNGFGGNLYATEEKRMFELVKPKAGASVLNQSTWIGFGDSRTDKTNSAFPRSADVSAKTADKFRSLSGGSLMLSMFGPPGKVDYLYQGCGKHKVFYEGVNWSPHAAIDCYSKNWTDIKLNFQKNIYELASKSHCMSLVNALDKTIPLHATAGTAKNCNNSFLKNPALYTQEVKPSEEKCGKENLAFFTLPTQFGTYECKLHLVASCYFIYDSKEVYNKRGCDNYFQVIYDSSGKVVGGLDNRVSPYTGNSGDTPTMQCDMIQLKPGRYSVRSSPRFLLMPERSYCFDMKEKGPVTAVQSVWGKGRQSDYAVDQACLSTPGCMLIQKQKPYIGEADDHHGDKEMRDLLSGLDYEARCVSQSGWVNDTSPFTEEYLLPPKFGRCPLAAKEESIPKIPDGLLIPTSGTDTTVTKPKSRIFGIDDLIIGLLFVAIVEAGIGGYLLGSRKESGGGVTKESAEKGFEKIGNDIQILRSSTNIAIEKLNDRISHDEQAIRDLTLEIENARSEALLGELGIIRALLVGNISIGLQESLWELASEITNRAGDLAVEVSPGCWIIDDNICDQSCQNFIFKFNETAPVPTIPPLDTKIDLQSDPFYWGSSLGLAITAAISLAALVISGIAICRTK</sequence>
<dbReference type="GO" id="GO:0046761">
    <property type="term" value="P:viral budding from plasma membrane"/>
    <property type="evidence" value="ECO:0007669"/>
    <property type="project" value="UniProtKB-UniRule"/>
</dbReference>
<dbReference type="InterPro" id="IPR003860">
    <property type="entry name" value="Hemagglutn-estrase_hemagglutn"/>
</dbReference>
<feature type="region of interest" description="N-acetyl-9-O-acetylneuraminic acid binding" evidence="23">
    <location>
        <begin position="151"/>
        <end position="311"/>
    </location>
</feature>
<dbReference type="Gene3D" id="3.90.20.10">
    <property type="match status" value="1"/>
</dbReference>
<name>A0A097F2V0_9ORTO</name>
<evidence type="ECO:0000256" key="15">
    <source>
        <dbReference type="ARBA" id="ARBA00022989"/>
    </source>
</evidence>
<dbReference type="GO" id="GO:0106330">
    <property type="term" value="F:sialate 9-O-acetylesterase activity"/>
    <property type="evidence" value="ECO:0007669"/>
    <property type="project" value="RHEA"/>
</dbReference>
<dbReference type="Proteomes" id="UP000123989">
    <property type="component" value="Genome"/>
</dbReference>
<evidence type="ECO:0000256" key="3">
    <source>
        <dbReference type="ARBA" id="ARBA00022506"/>
    </source>
</evidence>
<evidence type="ECO:0000256" key="21">
    <source>
        <dbReference type="ARBA" id="ARBA00047704"/>
    </source>
</evidence>
<dbReference type="Pfam" id="PF08720">
    <property type="entry name" value="Hema_stalk"/>
    <property type="match status" value="1"/>
</dbReference>
<evidence type="ECO:0000259" key="28">
    <source>
        <dbReference type="Pfam" id="PF08720"/>
    </source>
</evidence>
<keyword evidence="19 23" id="KW-1160">Virus entry into host cell</keyword>
<comment type="caution">
    <text evidence="23">Lacks conserved residue(s) required for the propagation of feature annotation.</text>
</comment>
<evidence type="ECO:0000256" key="17">
    <source>
        <dbReference type="ARBA" id="ARBA00023157"/>
    </source>
</evidence>
<evidence type="ECO:0000256" key="23">
    <source>
        <dbReference type="HAMAP-Rule" id="MF_04072"/>
    </source>
</evidence>
<keyword evidence="15 23" id="KW-1133">Transmembrane helix</keyword>
<feature type="coiled-coil region" evidence="25">
    <location>
        <begin position="509"/>
        <end position="536"/>
    </location>
</feature>
<dbReference type="InterPro" id="IPR001364">
    <property type="entry name" value="Hemagglutn_influenz_A/B"/>
</dbReference>
<keyword evidence="16 23" id="KW-0472">Membrane</keyword>
<dbReference type="GO" id="GO:0075509">
    <property type="term" value="P:endocytosis involved in viral entry into host cell"/>
    <property type="evidence" value="ECO:0007669"/>
    <property type="project" value="UniProtKB-KW"/>
</dbReference>
<evidence type="ECO:0000256" key="14">
    <source>
        <dbReference type="ARBA" id="ARBA00022879"/>
    </source>
</evidence>
<evidence type="ECO:0000256" key="7">
    <source>
        <dbReference type="ARBA" id="ARBA00022581"/>
    </source>
</evidence>
<keyword evidence="11 23" id="KW-1161">Viral attachment to host cell</keyword>
<evidence type="ECO:0000259" key="27">
    <source>
        <dbReference type="Pfam" id="PF03996"/>
    </source>
</evidence>
<feature type="region of interest" description="Fusion domain-2" evidence="23">
    <location>
        <begin position="366"/>
        <end position="651"/>
    </location>
</feature>
<keyword evidence="8 23" id="KW-1162">Viral penetration into host cytoplasm</keyword>
<organism evidence="29 30">
    <name type="scientific">Influenza C virus</name>
    <name type="common">C/Victoria/2/2012</name>
    <dbReference type="NCBI Taxonomy" id="1544324"/>
    <lineage>
        <taxon>Viruses</taxon>
        <taxon>Riboviria</taxon>
        <taxon>Orthornavirae</taxon>
        <taxon>Negarnaviricota</taxon>
        <taxon>Polyploviricotina</taxon>
        <taxon>Insthoviricetes</taxon>
        <taxon>Articulavirales</taxon>
        <taxon>Orthomyxoviridae</taxon>
        <taxon>Gammainfluenzavirus</taxon>
        <taxon>Gammainfluenzavirus influenzae</taxon>
        <taxon>Influenza C virus</taxon>
    </lineage>
</organism>
<keyword evidence="7 23" id="KW-0945">Host-virus interaction</keyword>
<comment type="function">
    <text evidence="20 23 24">Binds to the N-acetyl-9-O-acetylneuraminic acid residues on the cell surface, bringing about the attachment of the virus particle to the cell. Plays a major role in the determination of host range restriction and virulence. Class I viral fusion protein. Responsible for penetration of the virus into the cell cytoplasm by mediating the fusion of the membrane of the endocytosed virus particle with the endosomal membrane. Low pH in endosomes induce an irreversible conformational change in HEF2, releasing the fusion hydrophobic peptide. Several trimers are required to form a competent fusion pore. Displays a receptor-destroying activity which is a neuraminidate-O-acetyl esterase. This activity cleaves off any receptor on the cell surface, which would otherwise prevent virions release. These cleavages prevent self-aggregation and ensure the efficient spread of the progeny virus from cell to cell.</text>
</comment>
<dbReference type="GO" id="GO:0020002">
    <property type="term" value="C:host cell plasma membrane"/>
    <property type="evidence" value="ECO:0007669"/>
    <property type="project" value="UniProtKB-SubCell"/>
</dbReference>
<keyword evidence="10 23" id="KW-0378">Hydrolase</keyword>
<dbReference type="GO" id="GO:0046789">
    <property type="term" value="F:host cell surface receptor binding"/>
    <property type="evidence" value="ECO:0007669"/>
    <property type="project" value="UniProtKB-UniRule"/>
</dbReference>
<evidence type="ECO:0000313" key="30">
    <source>
        <dbReference type="Proteomes" id="UP000123989"/>
    </source>
</evidence>
<evidence type="ECO:0000256" key="12">
    <source>
        <dbReference type="ARBA" id="ARBA00022844"/>
    </source>
</evidence>
<comment type="PTM">
    <text evidence="23 24">In natural infection, inactive HEF is matured into HEF1 and HEF2 outside the cell by one or more trypsin-like, arginine-specific endoprotease.</text>
</comment>
<dbReference type="InterPro" id="IPR007142">
    <property type="entry name" value="Hemagglutn-estrase_core"/>
</dbReference>
<evidence type="ECO:0000256" key="18">
    <source>
        <dbReference type="ARBA" id="ARBA00023180"/>
    </source>
</evidence>
<dbReference type="InterPro" id="IPR008980">
    <property type="entry name" value="Capsid_hemagglutn"/>
</dbReference>
<dbReference type="GO" id="GO:0019062">
    <property type="term" value="P:virion attachment to host cell"/>
    <property type="evidence" value="ECO:0007669"/>
    <property type="project" value="UniProtKB-KW"/>
</dbReference>
<feature type="domain" description="Haemagglutinin stalk influenza C" evidence="28">
    <location>
        <begin position="447"/>
        <end position="621"/>
    </location>
</feature>
<feature type="region of interest" description="Fusion domain-1" evidence="23">
    <location>
        <begin position="15"/>
        <end position="40"/>
    </location>
</feature>
<comment type="catalytic activity">
    <reaction evidence="21 23">
        <text>N-acetyl-9-O-acetylneuraminate + H2O = N-acetylneuraminate + acetate + H(+)</text>
        <dbReference type="Rhea" id="RHEA:22600"/>
        <dbReference type="ChEBI" id="CHEBI:15377"/>
        <dbReference type="ChEBI" id="CHEBI:15378"/>
        <dbReference type="ChEBI" id="CHEBI:28999"/>
        <dbReference type="ChEBI" id="CHEBI:30089"/>
        <dbReference type="ChEBI" id="CHEBI:35418"/>
        <dbReference type="EC" id="3.1.1.53"/>
    </reaction>
</comment>
<dbReference type="SUPFAM" id="SSF49818">
    <property type="entry name" value="Viral protein domain"/>
    <property type="match status" value="1"/>
</dbReference>
<dbReference type="EC" id="3.1.1.53" evidence="23"/>
<comment type="catalytic activity">
    <reaction evidence="22 23 24">
        <text>N-acetyl-4-O-acetylneuraminate + H2O = N-acetylneuraminate + acetate + H(+)</text>
        <dbReference type="Rhea" id="RHEA:25564"/>
        <dbReference type="ChEBI" id="CHEBI:15377"/>
        <dbReference type="ChEBI" id="CHEBI:15378"/>
        <dbReference type="ChEBI" id="CHEBI:29006"/>
        <dbReference type="ChEBI" id="CHEBI:30089"/>
        <dbReference type="ChEBI" id="CHEBI:35418"/>
        <dbReference type="EC" id="3.1.1.53"/>
    </reaction>
</comment>
<dbReference type="Pfam" id="PF03996">
    <property type="entry name" value="Hema_esterase"/>
    <property type="match status" value="1"/>
</dbReference>
<reference evidence="29 30" key="1">
    <citation type="submission" date="2014-09" db="EMBL/GenBank/DDBJ databases">
        <title>Biological and Genetic Characterization of C/Victoria/2/2012, a Contemporary Human Influenza C virus.</title>
        <authorList>
            <person name="Liu R."/>
            <person name="Hause B.M."/>
            <person name="Li F."/>
        </authorList>
    </citation>
    <scope>NUCLEOTIDE SEQUENCE [LARGE SCALE GENOMIC DNA]</scope>
    <source>
        <strain evidence="29">C/Victoria/2/2012</strain>
    </source>
</reference>
<keyword evidence="23" id="KW-0732">Signal</keyword>
<evidence type="ECO:0000256" key="6">
    <source>
        <dbReference type="ARBA" id="ARBA00022546"/>
    </source>
</evidence>
<evidence type="ECO:0000256" key="22">
    <source>
        <dbReference type="ARBA" id="ARBA00049566"/>
    </source>
</evidence>
<dbReference type="Gene3D" id="2.20.70.20">
    <property type="match status" value="2"/>
</dbReference>
<comment type="subcellular location">
    <subcellularLocation>
        <location evidence="23 24">Virion membrane</location>
        <topology evidence="23 24">Single-pass type I membrane protein</topology>
    </subcellularLocation>
    <subcellularLocation>
        <location evidence="23 24">Host cell membrane</location>
        <topology evidence="23 24">Single-pass type I membrane protein</topology>
    </subcellularLocation>
</comment>